<keyword evidence="1" id="KW-1133">Transmembrane helix</keyword>
<name>A0ABQ3J5S1_9RHOB</name>
<dbReference type="EMBL" id="BNCH01000004">
    <property type="protein sequence ID" value="GHF00156.1"/>
    <property type="molecule type" value="Genomic_DNA"/>
</dbReference>
<evidence type="ECO:0000313" key="2">
    <source>
        <dbReference type="EMBL" id="GHF00156.1"/>
    </source>
</evidence>
<evidence type="ECO:0000313" key="3">
    <source>
        <dbReference type="Proteomes" id="UP000609802"/>
    </source>
</evidence>
<keyword evidence="1" id="KW-0472">Membrane</keyword>
<dbReference type="Proteomes" id="UP000609802">
    <property type="component" value="Unassembled WGS sequence"/>
</dbReference>
<reference evidence="3" key="1">
    <citation type="journal article" date="2019" name="Int. J. Syst. Evol. Microbiol.">
        <title>The Global Catalogue of Microorganisms (GCM) 10K type strain sequencing project: providing services to taxonomists for standard genome sequencing and annotation.</title>
        <authorList>
            <consortium name="The Broad Institute Genomics Platform"/>
            <consortium name="The Broad Institute Genome Sequencing Center for Infectious Disease"/>
            <person name="Wu L."/>
            <person name="Ma J."/>
        </authorList>
    </citation>
    <scope>NUCLEOTIDE SEQUENCE [LARGE SCALE GENOMIC DNA]</scope>
    <source>
        <strain evidence="3">KCTC 42443</strain>
    </source>
</reference>
<keyword evidence="1" id="KW-0812">Transmembrane</keyword>
<proteinExistence type="predicted"/>
<organism evidence="2 3">
    <name type="scientific">Aliiroseovarius zhejiangensis</name>
    <dbReference type="NCBI Taxonomy" id="1632025"/>
    <lineage>
        <taxon>Bacteria</taxon>
        <taxon>Pseudomonadati</taxon>
        <taxon>Pseudomonadota</taxon>
        <taxon>Alphaproteobacteria</taxon>
        <taxon>Rhodobacterales</taxon>
        <taxon>Paracoccaceae</taxon>
        <taxon>Aliiroseovarius</taxon>
    </lineage>
</organism>
<protein>
    <submittedName>
        <fullName evidence="2">Uncharacterized protein</fullName>
    </submittedName>
</protein>
<comment type="caution">
    <text evidence="2">The sequence shown here is derived from an EMBL/GenBank/DDBJ whole genome shotgun (WGS) entry which is preliminary data.</text>
</comment>
<gene>
    <name evidence="2" type="ORF">GCM10016455_21310</name>
</gene>
<feature type="transmembrane region" description="Helical" evidence="1">
    <location>
        <begin position="9"/>
        <end position="29"/>
    </location>
</feature>
<keyword evidence="3" id="KW-1185">Reference proteome</keyword>
<accession>A0ABQ3J5S1</accession>
<evidence type="ECO:0000256" key="1">
    <source>
        <dbReference type="SAM" id="Phobius"/>
    </source>
</evidence>
<feature type="transmembrane region" description="Helical" evidence="1">
    <location>
        <begin position="41"/>
        <end position="60"/>
    </location>
</feature>
<sequence length="111" mass="13144">MRFSSQQTVLVLVSITVIWADLVFVSGPLVEWNTSRSVERLYLFEVGLIGLLVVVNRWIVRTIWFAYRDAPWMKRYVGALPNAFRDSWYARHNRWFLHVDEQGNDRDLDAQ</sequence>